<keyword evidence="3" id="KW-0067">ATP-binding</keyword>
<dbReference type="STRING" id="555079.Toce_2238"/>
<dbReference type="Pfam" id="PF00005">
    <property type="entry name" value="ABC_tran"/>
    <property type="match status" value="1"/>
</dbReference>
<dbReference type="eggNOG" id="COG1116">
    <property type="taxonomic scope" value="Bacteria"/>
</dbReference>
<protein>
    <submittedName>
        <fullName evidence="5">ABC transporter related protein</fullName>
    </submittedName>
</protein>
<evidence type="ECO:0000313" key="6">
    <source>
        <dbReference type="Proteomes" id="UP000000272"/>
    </source>
</evidence>
<dbReference type="AlphaFoldDB" id="D9S170"/>
<sequence length="273" mass="30360">MKPLIRVTGLTKIYGTSGQAFAGIKDVSFSVKEGELVSVIGRSGCGKTTLLRCIAGFEKYDCGKICLDGKRVCGPGPDRFMVFQGLDQLFPWLTLRGNIIFAMKSVHKGMAAKELRDRAGYYLELVGLSHWADCYPYQLSGGMKQRAFLARALSVNPRVLLMDEPFGSLDAFGRRAMQDLLLKLWEKTGVTIVFVTHDIDECIKLSDRILVMASGGLKATITNPLPRPRQCEDADYRNFFTEVSRVIGEEADTGKEPVREPAIRLKWADATLR</sequence>
<reference evidence="5 6" key="1">
    <citation type="journal article" date="2010" name="Stand. Genomic Sci.">
        <title>Complete genome sequence of Thermosediminibacter oceani type strain (JW/IW-1228P).</title>
        <authorList>
            <person name="Pitluck S."/>
            <person name="Yasawong M."/>
            <person name="Munk C."/>
            <person name="Nolan M."/>
            <person name="Lapidus A."/>
            <person name="Lucas S."/>
            <person name="Glavina Del Rio T."/>
            <person name="Tice H."/>
            <person name="Cheng J.F."/>
            <person name="Bruce D."/>
            <person name="Detter C."/>
            <person name="Tapia R."/>
            <person name="Han C."/>
            <person name="Goodwin L."/>
            <person name="Liolios K."/>
            <person name="Ivanova N."/>
            <person name="Mavromatis K."/>
            <person name="Mikhailova N."/>
            <person name="Pati A."/>
            <person name="Chen A."/>
            <person name="Palaniappan K."/>
            <person name="Land M."/>
            <person name="Hauser L."/>
            <person name="Chang Y.J."/>
            <person name="Jeffries C.D."/>
            <person name="Rohde M."/>
            <person name="Spring S."/>
            <person name="Sikorski J."/>
            <person name="Goker M."/>
            <person name="Woyke T."/>
            <person name="Bristow J."/>
            <person name="Eisen J.A."/>
            <person name="Markowitz V."/>
            <person name="Hugenholtz P."/>
            <person name="Kyrpides N.C."/>
            <person name="Klenk H.P."/>
        </authorList>
    </citation>
    <scope>NUCLEOTIDE SEQUENCE [LARGE SCALE GENOMIC DNA]</scope>
    <source>
        <strain evidence="6">ATCC BAA-1034 / DSM 16646 / JW/IW-1228P</strain>
    </source>
</reference>
<evidence type="ECO:0000313" key="5">
    <source>
        <dbReference type="EMBL" id="ADL08949.1"/>
    </source>
</evidence>
<dbReference type="PROSITE" id="PS50893">
    <property type="entry name" value="ABC_TRANSPORTER_2"/>
    <property type="match status" value="1"/>
</dbReference>
<dbReference type="GO" id="GO:0005524">
    <property type="term" value="F:ATP binding"/>
    <property type="evidence" value="ECO:0007669"/>
    <property type="project" value="UniProtKB-KW"/>
</dbReference>
<dbReference type="InterPro" id="IPR050166">
    <property type="entry name" value="ABC_transporter_ATP-bind"/>
</dbReference>
<dbReference type="Gene3D" id="3.40.50.300">
    <property type="entry name" value="P-loop containing nucleotide triphosphate hydrolases"/>
    <property type="match status" value="1"/>
</dbReference>
<organism evidence="5 6">
    <name type="scientific">Thermosediminibacter oceani (strain ATCC BAA-1034 / DSM 16646 / JW/IW-1228P)</name>
    <dbReference type="NCBI Taxonomy" id="555079"/>
    <lineage>
        <taxon>Bacteria</taxon>
        <taxon>Bacillati</taxon>
        <taxon>Bacillota</taxon>
        <taxon>Clostridia</taxon>
        <taxon>Thermosediminibacterales</taxon>
        <taxon>Thermosediminibacteraceae</taxon>
        <taxon>Thermosediminibacter</taxon>
    </lineage>
</organism>
<dbReference type="PROSITE" id="PS00211">
    <property type="entry name" value="ABC_TRANSPORTER_1"/>
    <property type="match status" value="1"/>
</dbReference>
<dbReference type="InterPro" id="IPR003593">
    <property type="entry name" value="AAA+_ATPase"/>
</dbReference>
<dbReference type="PANTHER" id="PTHR42788">
    <property type="entry name" value="TAURINE IMPORT ATP-BINDING PROTEIN-RELATED"/>
    <property type="match status" value="1"/>
</dbReference>
<keyword evidence="2" id="KW-0547">Nucleotide-binding</keyword>
<dbReference type="SUPFAM" id="SSF52540">
    <property type="entry name" value="P-loop containing nucleoside triphosphate hydrolases"/>
    <property type="match status" value="1"/>
</dbReference>
<proteinExistence type="predicted"/>
<dbReference type="PANTHER" id="PTHR42788:SF10">
    <property type="entry name" value="ABC TRANSPORTER ATP-BINDING PROTEIN"/>
    <property type="match status" value="1"/>
</dbReference>
<evidence type="ECO:0000256" key="3">
    <source>
        <dbReference type="ARBA" id="ARBA00022840"/>
    </source>
</evidence>
<evidence type="ECO:0000256" key="2">
    <source>
        <dbReference type="ARBA" id="ARBA00022741"/>
    </source>
</evidence>
<dbReference type="SMART" id="SM00382">
    <property type="entry name" value="AAA"/>
    <property type="match status" value="1"/>
</dbReference>
<gene>
    <name evidence="5" type="ordered locus">Toce_2238</name>
</gene>
<keyword evidence="1" id="KW-0813">Transport</keyword>
<dbReference type="InterPro" id="IPR017871">
    <property type="entry name" value="ABC_transporter-like_CS"/>
</dbReference>
<dbReference type="Proteomes" id="UP000000272">
    <property type="component" value="Chromosome"/>
</dbReference>
<dbReference type="RefSeq" id="WP_013276955.1">
    <property type="nucleotide sequence ID" value="NC_014377.1"/>
</dbReference>
<name>D9S170_THEOJ</name>
<dbReference type="KEGG" id="toc:Toce_2238"/>
<dbReference type="HOGENOM" id="CLU_000604_1_22_9"/>
<evidence type="ECO:0000259" key="4">
    <source>
        <dbReference type="PROSITE" id="PS50893"/>
    </source>
</evidence>
<dbReference type="GO" id="GO:0016887">
    <property type="term" value="F:ATP hydrolysis activity"/>
    <property type="evidence" value="ECO:0007669"/>
    <property type="project" value="InterPro"/>
</dbReference>
<dbReference type="OrthoDB" id="9801958at2"/>
<evidence type="ECO:0000256" key="1">
    <source>
        <dbReference type="ARBA" id="ARBA00022448"/>
    </source>
</evidence>
<dbReference type="InterPro" id="IPR027417">
    <property type="entry name" value="P-loop_NTPase"/>
</dbReference>
<feature type="domain" description="ABC transporter" evidence="4">
    <location>
        <begin position="5"/>
        <end position="239"/>
    </location>
</feature>
<keyword evidence="6" id="KW-1185">Reference proteome</keyword>
<accession>D9S170</accession>
<dbReference type="CDD" id="cd03293">
    <property type="entry name" value="ABC_NrtD_SsuB_transporters"/>
    <property type="match status" value="1"/>
</dbReference>
<dbReference type="EMBL" id="CP002131">
    <property type="protein sequence ID" value="ADL08949.1"/>
    <property type="molecule type" value="Genomic_DNA"/>
</dbReference>
<dbReference type="InterPro" id="IPR003439">
    <property type="entry name" value="ABC_transporter-like_ATP-bd"/>
</dbReference>